<reference evidence="1 2" key="1">
    <citation type="submission" date="2020-09" db="EMBL/GenBank/DDBJ databases">
        <title>Complete, closed and curated genome sequences of Photobacterium damselae subsp. piscicida isolates from Australia indicate localised evolution and additional plasmid-borne pathogenicity mechanisms.</title>
        <authorList>
            <person name="Baseggio L."/>
            <person name="Silayeva O."/>
            <person name="Buller N."/>
            <person name="Landos M."/>
            <person name="Engelstaedter J."/>
            <person name="Barnes A.C."/>
        </authorList>
    </citation>
    <scope>NUCLEOTIDE SEQUENCE [LARGE SCALE GENOMIC DNA]</scope>
    <source>
        <strain evidence="1 2">AS-16-0540-1</strain>
        <plasmid evidence="1 2">unnamed2</plasmid>
    </source>
</reference>
<proteinExistence type="predicted"/>
<accession>A0A1V1VHN6</accession>
<evidence type="ECO:0000313" key="2">
    <source>
        <dbReference type="Proteomes" id="UP000516656"/>
    </source>
</evidence>
<organism evidence="1 2">
    <name type="scientific">Photobacterium damsela subsp. piscicida</name>
    <name type="common">Pasteurella piscicida</name>
    <dbReference type="NCBI Taxonomy" id="38294"/>
    <lineage>
        <taxon>Bacteria</taxon>
        <taxon>Pseudomonadati</taxon>
        <taxon>Pseudomonadota</taxon>
        <taxon>Gammaproteobacteria</taxon>
        <taxon>Vibrionales</taxon>
        <taxon>Vibrionaceae</taxon>
        <taxon>Photobacterium</taxon>
    </lineage>
</organism>
<dbReference type="RefSeq" id="WP_086959665.1">
    <property type="nucleotide sequence ID" value="NZ_BDMQ01000006.1"/>
</dbReference>
<geneLocation type="plasmid" evidence="1 2">
    <name>unnamed2</name>
</geneLocation>
<dbReference type="Proteomes" id="UP000516656">
    <property type="component" value="Plasmid unnamed2"/>
</dbReference>
<keyword evidence="1" id="KW-0614">Plasmid</keyword>
<protein>
    <submittedName>
        <fullName evidence="1">Uncharacterized protein</fullName>
    </submittedName>
</protein>
<sequence length="111" mass="12819">MASKKEKRTGLYMFDDGSIEYAPDFKSTVFADEYEMMVAHQPLSRDPYKTIISMNGIAVTVDRQKEQTEMILRQQAEAIVSIEKHYAEGGSELMLEIPDWTSKQDTRINRH</sequence>
<name>A0A1V1VHN6_PHODP</name>
<dbReference type="AlphaFoldDB" id="A0A1V1VHN6"/>
<evidence type="ECO:0000313" key="1">
    <source>
        <dbReference type="EMBL" id="QOD59084.1"/>
    </source>
</evidence>
<gene>
    <name evidence="1" type="ORF">IC627_22970</name>
</gene>
<dbReference type="EMBL" id="CP061858">
    <property type="protein sequence ID" value="QOD59084.1"/>
    <property type="molecule type" value="Genomic_DNA"/>
</dbReference>